<feature type="transmembrane region" description="Helical" evidence="1">
    <location>
        <begin position="6"/>
        <end position="28"/>
    </location>
</feature>
<keyword evidence="1" id="KW-1133">Transmembrane helix</keyword>
<keyword evidence="3" id="KW-1185">Reference proteome</keyword>
<gene>
    <name evidence="2" type="ORF">STSP2_01603</name>
</gene>
<evidence type="ECO:0000313" key="3">
    <source>
        <dbReference type="Proteomes" id="UP000189674"/>
    </source>
</evidence>
<dbReference type="AlphaFoldDB" id="A0A1U9NKK6"/>
<proteinExistence type="predicted"/>
<dbReference type="KEGG" id="alus:STSP2_01603"/>
<evidence type="ECO:0000256" key="1">
    <source>
        <dbReference type="SAM" id="Phobius"/>
    </source>
</evidence>
<sequence length="71" mass="8264">MSLLRFTIVLFFWCGWVIFPCAGFWVGHLLDNLFSSHQKIFRKVGILIGFVAYTIYVWYGAIEKGFAHLFA</sequence>
<organism evidence="2 3">
    <name type="scientific">Anaerohalosphaera lusitana</name>
    <dbReference type="NCBI Taxonomy" id="1936003"/>
    <lineage>
        <taxon>Bacteria</taxon>
        <taxon>Pseudomonadati</taxon>
        <taxon>Planctomycetota</taxon>
        <taxon>Phycisphaerae</taxon>
        <taxon>Sedimentisphaerales</taxon>
        <taxon>Anaerohalosphaeraceae</taxon>
        <taxon>Anaerohalosphaera</taxon>
    </lineage>
</organism>
<protein>
    <submittedName>
        <fullName evidence="2">Uncharacterized protein</fullName>
    </submittedName>
</protein>
<name>A0A1U9NKK6_9BACT</name>
<feature type="transmembrane region" description="Helical" evidence="1">
    <location>
        <begin position="40"/>
        <end position="59"/>
    </location>
</feature>
<keyword evidence="1" id="KW-0812">Transmembrane</keyword>
<evidence type="ECO:0000313" key="2">
    <source>
        <dbReference type="EMBL" id="AQT68439.1"/>
    </source>
</evidence>
<accession>A0A1U9NKK6</accession>
<keyword evidence="1" id="KW-0472">Membrane</keyword>
<dbReference type="Proteomes" id="UP000189674">
    <property type="component" value="Chromosome"/>
</dbReference>
<dbReference type="EMBL" id="CP019791">
    <property type="protein sequence ID" value="AQT68439.1"/>
    <property type="molecule type" value="Genomic_DNA"/>
</dbReference>
<reference evidence="3" key="1">
    <citation type="submission" date="2017-02" db="EMBL/GenBank/DDBJ databases">
        <title>Comparative genomics and description of representatives of a novel lineage of planctomycetes thriving in anoxic sediments.</title>
        <authorList>
            <person name="Spring S."/>
            <person name="Bunk B."/>
            <person name="Sproer C."/>
        </authorList>
    </citation>
    <scope>NUCLEOTIDE SEQUENCE [LARGE SCALE GENOMIC DNA]</scope>
    <source>
        <strain evidence="3">ST-NAGAB-D1</strain>
    </source>
</reference>